<dbReference type="PROSITE" id="PS51329">
    <property type="entry name" value="C_CAP_COFACTOR_C"/>
    <property type="match status" value="1"/>
</dbReference>
<accession>A0A7G3ZBY6</accession>
<dbReference type="GO" id="GO:0005737">
    <property type="term" value="C:cytoplasm"/>
    <property type="evidence" value="ECO:0007669"/>
    <property type="project" value="TreeGrafter"/>
</dbReference>
<sequence length="269" mass="30153">MIDQTVLDFERKCKDLQDAIEKGGDYDQLKKTCNELFKRLHGIASQLPPYDRERFHSKVDSLLDTISARESSKDATRNSFRFQKKPSVKNKKATMNAADMPFHTKIETMATRVGELITIKSSTASYENLNKCTLISEVDAAGHQSGSLILRNINNSTVKLEPAPFSSGSILITDCENLLITCSTPPKNAIQMRLHNLSNCKLLIRPLDSATKQVIVLENCFDCIFHKTTEHLLNLQNFSALALRGKDDNVEDTDASKFELFDITGSTHQ</sequence>
<evidence type="ECO:0000313" key="2">
    <source>
        <dbReference type="EMBL" id="QLL31022.1"/>
    </source>
</evidence>
<dbReference type="InterPro" id="IPR016098">
    <property type="entry name" value="CAP/MinC_C"/>
</dbReference>
<dbReference type="InterPro" id="IPR027684">
    <property type="entry name" value="TBCC"/>
</dbReference>
<evidence type="ECO:0000259" key="1">
    <source>
        <dbReference type="PROSITE" id="PS51329"/>
    </source>
</evidence>
<organism evidence="2 3">
    <name type="scientific">Torulaspora globosa</name>
    <dbReference type="NCBI Taxonomy" id="48254"/>
    <lineage>
        <taxon>Eukaryota</taxon>
        <taxon>Fungi</taxon>
        <taxon>Dikarya</taxon>
        <taxon>Ascomycota</taxon>
        <taxon>Saccharomycotina</taxon>
        <taxon>Saccharomycetes</taxon>
        <taxon>Saccharomycetales</taxon>
        <taxon>Saccharomycetaceae</taxon>
        <taxon>Torulaspora</taxon>
    </lineage>
</organism>
<dbReference type="Proteomes" id="UP000515788">
    <property type="component" value="Chromosome 1"/>
</dbReference>
<dbReference type="RefSeq" id="XP_037137697.1">
    <property type="nucleotide sequence ID" value="XM_037281802.1"/>
</dbReference>
<feature type="domain" description="C-CAP/cofactor C-like" evidence="1">
    <location>
        <begin position="111"/>
        <end position="263"/>
    </location>
</feature>
<dbReference type="GO" id="GO:0007023">
    <property type="term" value="P:post-chaperonin tubulin folding pathway"/>
    <property type="evidence" value="ECO:0007669"/>
    <property type="project" value="InterPro"/>
</dbReference>
<dbReference type="GeneID" id="59324119"/>
<dbReference type="GO" id="GO:0007021">
    <property type="term" value="P:tubulin complex assembly"/>
    <property type="evidence" value="ECO:0007669"/>
    <property type="project" value="TreeGrafter"/>
</dbReference>
<dbReference type="InterPro" id="IPR017901">
    <property type="entry name" value="C-CAP_CF_C-like"/>
</dbReference>
<protein>
    <recommendedName>
        <fullName evidence="1">C-CAP/cofactor C-like domain-containing protein</fullName>
    </recommendedName>
</protein>
<name>A0A7G3ZBY6_9SACH</name>
<keyword evidence="3" id="KW-1185">Reference proteome</keyword>
<dbReference type="PANTHER" id="PTHR15139">
    <property type="entry name" value="TUBULIN FOLDING COFACTOR C"/>
    <property type="match status" value="1"/>
</dbReference>
<reference evidence="2 3" key="1">
    <citation type="submission" date="2020-06" db="EMBL/GenBank/DDBJ databases">
        <title>The yeast mating-type switching endonuclease HO is a domesticated member of an unorthodox homing genetic element family.</title>
        <authorList>
            <person name="Coughlan A.Y."/>
            <person name="Lombardi L."/>
            <person name="Braun-Galleani S."/>
            <person name="Martos A.R."/>
            <person name="Galeote V."/>
            <person name="Bigey F."/>
            <person name="Dequin S."/>
            <person name="Byrne K.P."/>
            <person name="Wolfe K.H."/>
        </authorList>
    </citation>
    <scope>NUCLEOTIDE SEQUENCE [LARGE SCALE GENOMIC DNA]</scope>
    <source>
        <strain evidence="2 3">CBS764</strain>
    </source>
</reference>
<dbReference type="OrthoDB" id="4035763at2759"/>
<dbReference type="PANTHER" id="PTHR15139:SF0">
    <property type="entry name" value="TUBULIN-SPECIFIC CHAPERONE C"/>
    <property type="match status" value="1"/>
</dbReference>
<dbReference type="AlphaFoldDB" id="A0A7G3ZBY6"/>
<dbReference type="KEGG" id="tgb:HG536_0A08370"/>
<evidence type="ECO:0000313" key="3">
    <source>
        <dbReference type="Proteomes" id="UP000515788"/>
    </source>
</evidence>
<proteinExistence type="predicted"/>
<gene>
    <name evidence="2" type="ORF">HG536_0A08370</name>
</gene>
<dbReference type="Gene3D" id="2.160.20.70">
    <property type="match status" value="1"/>
</dbReference>
<dbReference type="EMBL" id="CP059246">
    <property type="protein sequence ID" value="QLL31022.1"/>
    <property type="molecule type" value="Genomic_DNA"/>
</dbReference>